<evidence type="ECO:0000313" key="4">
    <source>
        <dbReference type="Proteomes" id="UP000293902"/>
    </source>
</evidence>
<dbReference type="OrthoDB" id="5495968at2"/>
<keyword evidence="4" id="KW-1185">Reference proteome</keyword>
<proteinExistence type="predicted"/>
<sequence>MFEANNVLYIGKKDIAKIDRSLILNAIFHAYELLLDQNYTMPDRIHVEDGGNTLLLMPCFEHNYFATKLVSVFPGASQFGAPAVNGIMTLADNKTGMPLAVMDGAALTAERTGAVGGLAIKILTRENIETAGVIGAGVQGLAQARYLLLNRRVKQMMIFNRSPEAAFARVAVLATAYPDVNFKVAQTADSLVKACELVVAATTSKTPVFSNDPKLVKGKTFISIGSFRPDMKEFPDAVIETADRVFVDTPFASKECGDLSQPLEHGIVKDSDLLAFAHLVREPLTTEQKNNPAFGTLFFKSVGMALFDLTVASTIYEFAQENDLGIKLDF</sequence>
<protein>
    <submittedName>
        <fullName evidence="2">Ornithine cyclodeaminase family protein</fullName>
    </submittedName>
</protein>
<reference evidence="2 3" key="1">
    <citation type="submission" date="2018-06" db="EMBL/GenBank/DDBJ databases">
        <title>Complete Genome Sequence of Desulfobacter hydrogenophilus (DSM3380).</title>
        <authorList>
            <person name="Marietou A."/>
            <person name="Schreiber L."/>
            <person name="Marshall I."/>
            <person name="Jorgensen B."/>
        </authorList>
    </citation>
    <scope>NUCLEOTIDE SEQUENCE [LARGE SCALE GENOMIC DNA]</scope>
    <source>
        <strain evidence="2 3">DSM 3380</strain>
    </source>
</reference>
<dbReference type="SUPFAM" id="SSF51735">
    <property type="entry name" value="NAD(P)-binding Rossmann-fold domains"/>
    <property type="match status" value="1"/>
</dbReference>
<dbReference type="EMBL" id="CP036313">
    <property type="protein sequence ID" value="QBH11604.1"/>
    <property type="molecule type" value="Genomic_DNA"/>
</dbReference>
<organism evidence="2 3">
    <name type="scientific">Desulfobacter hydrogenophilus</name>
    <dbReference type="NCBI Taxonomy" id="2291"/>
    <lineage>
        <taxon>Bacteria</taxon>
        <taxon>Pseudomonadati</taxon>
        <taxon>Thermodesulfobacteriota</taxon>
        <taxon>Desulfobacteria</taxon>
        <taxon>Desulfobacterales</taxon>
        <taxon>Desulfobacteraceae</taxon>
        <taxon>Desulfobacter</taxon>
    </lineage>
</organism>
<dbReference type="Gene3D" id="3.30.1780.10">
    <property type="entry name" value="ornithine cyclodeaminase, domain 1"/>
    <property type="match status" value="1"/>
</dbReference>
<dbReference type="GO" id="GO:0005737">
    <property type="term" value="C:cytoplasm"/>
    <property type="evidence" value="ECO:0007669"/>
    <property type="project" value="TreeGrafter"/>
</dbReference>
<reference evidence="1 4" key="2">
    <citation type="submission" date="2019-02" db="EMBL/GenBank/DDBJ databases">
        <title>Complete genome sequence of Desulfobacter hydrogenophilus AcRS1.</title>
        <authorList>
            <person name="Marietou A."/>
            <person name="Lund M.B."/>
            <person name="Marshall I.P.G."/>
            <person name="Schreiber L."/>
            <person name="Jorgensen B."/>
        </authorList>
    </citation>
    <scope>NUCLEOTIDE SEQUENCE [LARGE SCALE GENOMIC DNA]</scope>
    <source>
        <strain evidence="1 4">AcRS1</strain>
    </source>
</reference>
<dbReference type="InterPro" id="IPR036291">
    <property type="entry name" value="NAD(P)-bd_dom_sf"/>
</dbReference>
<accession>A0A328FEQ1</accession>
<dbReference type="PIRSF" id="PIRSF001439">
    <property type="entry name" value="CryM"/>
    <property type="match status" value="1"/>
</dbReference>
<dbReference type="Gene3D" id="3.40.50.720">
    <property type="entry name" value="NAD(P)-binding Rossmann-like Domain"/>
    <property type="match status" value="1"/>
</dbReference>
<evidence type="ECO:0000313" key="3">
    <source>
        <dbReference type="Proteomes" id="UP000248798"/>
    </source>
</evidence>
<name>A0A328FEQ1_9BACT</name>
<dbReference type="PANTHER" id="PTHR13812">
    <property type="entry name" value="KETIMINE REDUCTASE MU-CRYSTALLIN"/>
    <property type="match status" value="1"/>
</dbReference>
<evidence type="ECO:0000313" key="2">
    <source>
        <dbReference type="EMBL" id="RAM03151.1"/>
    </source>
</evidence>
<dbReference type="EMBL" id="QLNI01000007">
    <property type="protein sequence ID" value="RAM03151.1"/>
    <property type="molecule type" value="Genomic_DNA"/>
</dbReference>
<gene>
    <name evidence="2" type="ORF">DO021_04640</name>
    <name evidence="1" type="ORF">EYB58_00900</name>
</gene>
<dbReference type="PANTHER" id="PTHR13812:SF19">
    <property type="entry name" value="KETIMINE REDUCTASE MU-CRYSTALLIN"/>
    <property type="match status" value="1"/>
</dbReference>
<dbReference type="InterPro" id="IPR003462">
    <property type="entry name" value="ODC_Mu_crystall"/>
</dbReference>
<dbReference type="Proteomes" id="UP000248798">
    <property type="component" value="Unassembled WGS sequence"/>
</dbReference>
<dbReference type="Pfam" id="PF02423">
    <property type="entry name" value="OCD_Mu_crystall"/>
    <property type="match status" value="1"/>
</dbReference>
<dbReference type="Proteomes" id="UP000293902">
    <property type="component" value="Chromosome"/>
</dbReference>
<evidence type="ECO:0000313" key="1">
    <source>
        <dbReference type="EMBL" id="QBH11604.1"/>
    </source>
</evidence>
<dbReference type="AlphaFoldDB" id="A0A328FEQ1"/>
<dbReference type="InterPro" id="IPR023401">
    <property type="entry name" value="ODC_N"/>
</dbReference>